<evidence type="ECO:0000313" key="1">
    <source>
        <dbReference type="EMBL" id="MEQ2257518.1"/>
    </source>
</evidence>
<name>A0ABV0VMG4_9TELE</name>
<dbReference type="Proteomes" id="UP001482620">
    <property type="component" value="Unassembled WGS sequence"/>
</dbReference>
<reference evidence="1 2" key="1">
    <citation type="submission" date="2021-06" db="EMBL/GenBank/DDBJ databases">
        <authorList>
            <person name="Palmer J.M."/>
        </authorList>
    </citation>
    <scope>NUCLEOTIDE SEQUENCE [LARGE SCALE GENOMIC DNA]</scope>
    <source>
        <strain evidence="2">if_2019</strain>
        <tissue evidence="1">Muscle</tissue>
    </source>
</reference>
<proteinExistence type="predicted"/>
<sequence length="101" mass="11120">MNKVLTCIAIKRPVESSVTGYRDMLKKDKVFNGRGAIQAPLLQALSYESSSSSSIELDFFPTKARLSGLTAYFYMPHTVLTLDLIVCLSVSSHVVVFTPAF</sequence>
<evidence type="ECO:0000313" key="2">
    <source>
        <dbReference type="Proteomes" id="UP001482620"/>
    </source>
</evidence>
<organism evidence="1 2">
    <name type="scientific">Ilyodon furcidens</name>
    <name type="common">goldbreast splitfin</name>
    <dbReference type="NCBI Taxonomy" id="33524"/>
    <lineage>
        <taxon>Eukaryota</taxon>
        <taxon>Metazoa</taxon>
        <taxon>Chordata</taxon>
        <taxon>Craniata</taxon>
        <taxon>Vertebrata</taxon>
        <taxon>Euteleostomi</taxon>
        <taxon>Actinopterygii</taxon>
        <taxon>Neopterygii</taxon>
        <taxon>Teleostei</taxon>
        <taxon>Neoteleostei</taxon>
        <taxon>Acanthomorphata</taxon>
        <taxon>Ovalentaria</taxon>
        <taxon>Atherinomorphae</taxon>
        <taxon>Cyprinodontiformes</taxon>
        <taxon>Goodeidae</taxon>
        <taxon>Ilyodon</taxon>
    </lineage>
</organism>
<keyword evidence="2" id="KW-1185">Reference proteome</keyword>
<protein>
    <submittedName>
        <fullName evidence="1">Uncharacterized protein</fullName>
    </submittedName>
</protein>
<comment type="caution">
    <text evidence="1">The sequence shown here is derived from an EMBL/GenBank/DDBJ whole genome shotgun (WGS) entry which is preliminary data.</text>
</comment>
<gene>
    <name evidence="1" type="ORF">ILYODFUR_035552</name>
</gene>
<accession>A0ABV0VMG4</accession>
<dbReference type="EMBL" id="JAHRIQ010111084">
    <property type="protein sequence ID" value="MEQ2257518.1"/>
    <property type="molecule type" value="Genomic_DNA"/>
</dbReference>